<feature type="region of interest" description="Disordered" evidence="2">
    <location>
        <begin position="69"/>
        <end position="107"/>
    </location>
</feature>
<keyword evidence="3" id="KW-0812">Transmembrane</keyword>
<dbReference type="STRING" id="370438.PTH_1092"/>
<dbReference type="InterPro" id="IPR036028">
    <property type="entry name" value="SH3-like_dom_sf"/>
</dbReference>
<feature type="domain" description="SH3b" evidence="5">
    <location>
        <begin position="192"/>
        <end position="261"/>
    </location>
</feature>
<dbReference type="Pfam" id="PF08239">
    <property type="entry name" value="SH3_3"/>
    <property type="match status" value="1"/>
</dbReference>
<dbReference type="InterPro" id="IPR003646">
    <property type="entry name" value="SH3-like_bac-type"/>
</dbReference>
<name>A5D3B2_PELTS</name>
<evidence type="ECO:0000259" key="5">
    <source>
        <dbReference type="PROSITE" id="PS51781"/>
    </source>
</evidence>
<sequence>MWMGALAACTVFSAVLLIIILARIEAGTGAKPGWLVLTFCSLAAVAALIFFKPEAKMDQVQYMPAPLPAAENGREERPEEMVKEAVKKEALQPAEKPGGESSSSTSLIKENRMAENLDQRDPLLEEILLLKKQALEKKKEAASGGTPAGPPAGESGADGTAGGEQAGDSGNGLEEGREENLPPEGQTGGQNAEEIVYKARVLVAALNVRSRGSLDGAVVSRLNAGDLVKIVGKSGDGEWVQIELNNGQTGWVMRKYIEEIAP</sequence>
<dbReference type="eggNOG" id="COG3103">
    <property type="taxonomic scope" value="Bacteria"/>
</dbReference>
<feature type="region of interest" description="Disordered" evidence="2">
    <location>
        <begin position="138"/>
        <end position="189"/>
    </location>
</feature>
<keyword evidence="3" id="KW-0472">Membrane</keyword>
<dbReference type="EMBL" id="AP009389">
    <property type="protein sequence ID" value="BAF59273.1"/>
    <property type="molecule type" value="Genomic_DNA"/>
</dbReference>
<keyword evidence="7" id="KW-1185">Reference proteome</keyword>
<evidence type="ECO:0000256" key="2">
    <source>
        <dbReference type="SAM" id="MobiDB-lite"/>
    </source>
</evidence>
<evidence type="ECO:0000256" key="1">
    <source>
        <dbReference type="ARBA" id="ARBA00022443"/>
    </source>
</evidence>
<organism evidence="6 7">
    <name type="scientific">Pelotomaculum thermopropionicum (strain DSM 13744 / JCM 10971 / SI)</name>
    <dbReference type="NCBI Taxonomy" id="370438"/>
    <lineage>
        <taxon>Bacteria</taxon>
        <taxon>Bacillati</taxon>
        <taxon>Bacillota</taxon>
        <taxon>Clostridia</taxon>
        <taxon>Eubacteriales</taxon>
        <taxon>Desulfotomaculaceae</taxon>
        <taxon>Pelotomaculum</taxon>
    </lineage>
</organism>
<dbReference type="Gene3D" id="2.30.30.40">
    <property type="entry name" value="SH3 Domains"/>
    <property type="match status" value="1"/>
</dbReference>
<dbReference type="HOGENOM" id="CLU_1061096_0_0_9"/>
<evidence type="ECO:0000256" key="3">
    <source>
        <dbReference type="SAM" id="Phobius"/>
    </source>
</evidence>
<reference evidence="7" key="1">
    <citation type="journal article" date="2008" name="Genome Res.">
        <title>The genome of Pelotomaculum thermopropionicum reveals niche-associated evolution in anaerobic microbiota.</title>
        <authorList>
            <person name="Kosaka T."/>
            <person name="Kato S."/>
            <person name="Shimoyama T."/>
            <person name="Ishii S."/>
            <person name="Abe T."/>
            <person name="Watanabe K."/>
        </authorList>
    </citation>
    <scope>NUCLEOTIDE SEQUENCE [LARGE SCALE GENOMIC DNA]</scope>
    <source>
        <strain evidence="7">DSM 13744 / JCM 10971 / SI</strain>
    </source>
</reference>
<feature type="compositionally biased region" description="Basic and acidic residues" evidence="2">
    <location>
        <begin position="72"/>
        <end position="90"/>
    </location>
</feature>
<feature type="transmembrane region" description="Helical" evidence="3">
    <location>
        <begin position="32"/>
        <end position="51"/>
    </location>
</feature>
<evidence type="ECO:0000259" key="4">
    <source>
        <dbReference type="PROSITE" id="PS50002"/>
    </source>
</evidence>
<evidence type="ECO:0000313" key="6">
    <source>
        <dbReference type="EMBL" id="BAF59273.1"/>
    </source>
</evidence>
<evidence type="ECO:0000313" key="7">
    <source>
        <dbReference type="Proteomes" id="UP000006556"/>
    </source>
</evidence>
<gene>
    <name evidence="6" type="ordered locus">PTH_1092</name>
</gene>
<dbReference type="InterPro" id="IPR001452">
    <property type="entry name" value="SH3_domain"/>
</dbReference>
<keyword evidence="3" id="KW-1133">Transmembrane helix</keyword>
<dbReference type="PROSITE" id="PS50002">
    <property type="entry name" value="SH3"/>
    <property type="match status" value="1"/>
</dbReference>
<feature type="domain" description="SH3" evidence="4">
    <location>
        <begin position="197"/>
        <end position="262"/>
    </location>
</feature>
<protein>
    <submittedName>
        <fullName evidence="6">Hypothetical membrane protein</fullName>
    </submittedName>
</protein>
<accession>A5D3B2</accession>
<dbReference type="Proteomes" id="UP000006556">
    <property type="component" value="Chromosome"/>
</dbReference>
<dbReference type="PROSITE" id="PS51781">
    <property type="entry name" value="SH3B"/>
    <property type="match status" value="1"/>
</dbReference>
<dbReference type="KEGG" id="pth:PTH_1092"/>
<dbReference type="SUPFAM" id="SSF50044">
    <property type="entry name" value="SH3-domain"/>
    <property type="match status" value="1"/>
</dbReference>
<dbReference type="AlphaFoldDB" id="A5D3B2"/>
<keyword evidence="1" id="KW-0728">SH3 domain</keyword>
<dbReference type="SMART" id="SM00287">
    <property type="entry name" value="SH3b"/>
    <property type="match status" value="1"/>
</dbReference>
<proteinExistence type="predicted"/>